<dbReference type="Proteomes" id="UP000836788">
    <property type="component" value="Chromosome 19"/>
</dbReference>
<dbReference type="AlphaFoldDB" id="A0A8J9X3M1"/>
<dbReference type="InterPro" id="IPR039727">
    <property type="entry name" value="SE/Ars2"/>
</dbReference>
<feature type="region of interest" description="Disordered" evidence="1">
    <location>
        <begin position="656"/>
        <end position="704"/>
    </location>
</feature>
<gene>
    <name evidence="3" type="ORF">PTTT1_LOCUS23395</name>
</gene>
<dbReference type="PROSITE" id="PS00028">
    <property type="entry name" value="ZINC_FINGER_C2H2_1"/>
    <property type="match status" value="1"/>
</dbReference>
<feature type="region of interest" description="Disordered" evidence="1">
    <location>
        <begin position="177"/>
        <end position="211"/>
    </location>
</feature>
<protein>
    <recommendedName>
        <fullName evidence="2">C2H2-type domain-containing protein</fullName>
    </recommendedName>
</protein>
<dbReference type="InterPro" id="IPR013087">
    <property type="entry name" value="Znf_C2H2_type"/>
</dbReference>
<feature type="region of interest" description="Disordered" evidence="1">
    <location>
        <begin position="1"/>
        <end position="66"/>
    </location>
</feature>
<dbReference type="PANTHER" id="PTHR13165">
    <property type="entry name" value="ARSENITE-RESISTANCE PROTEIN 2"/>
    <property type="match status" value="1"/>
</dbReference>
<feature type="domain" description="C2H2-type" evidence="2">
    <location>
        <begin position="565"/>
        <end position="588"/>
    </location>
</feature>
<dbReference type="Pfam" id="PF12066">
    <property type="entry name" value="SERRATE_Ars2_N"/>
    <property type="match status" value="1"/>
</dbReference>
<organism evidence="3">
    <name type="scientific">Phaeodactylum tricornutum</name>
    <name type="common">Diatom</name>
    <dbReference type="NCBI Taxonomy" id="2850"/>
    <lineage>
        <taxon>Eukaryota</taxon>
        <taxon>Sar</taxon>
        <taxon>Stramenopiles</taxon>
        <taxon>Ochrophyta</taxon>
        <taxon>Bacillariophyta</taxon>
        <taxon>Bacillariophyceae</taxon>
        <taxon>Bacillariophycidae</taxon>
        <taxon>Naviculales</taxon>
        <taxon>Phaeodactylaceae</taxon>
        <taxon>Phaeodactylum</taxon>
    </lineage>
</organism>
<accession>A0A8J9X3M1</accession>
<dbReference type="EMBL" id="OU594960">
    <property type="protein sequence ID" value="CAG9283619.1"/>
    <property type="molecule type" value="Genomic_DNA"/>
</dbReference>
<dbReference type="GO" id="GO:0031053">
    <property type="term" value="P:primary miRNA processing"/>
    <property type="evidence" value="ECO:0007669"/>
    <property type="project" value="TreeGrafter"/>
</dbReference>
<sequence>MQVDEFGREIPAVFRRPDSPPPPPPSHHATHQGPPPPVLSSRSTHRDPYLPSVSNPPKSHRKAHPSTRYVDRPLLCEFVWKDQKKQDGDDSEEAYEDYRRKYCLNYVRSFFNKHLDDSWFRAKYSPAAKKHCKEQERERATAEAKAVSEAIQASLDSVVAGGDADATPSFVVQARLGQGHKEKSSAPQPLHSRKRRYSEEDTETNRSNTVPASHVLHLHTNPEQKYLTISEVPPHVNEDQILAALMDHCHMKDVKISDVRLFSSTPTFYTNSVHLQRQIFCVAASAVVDDIVTHLAQQGNEMSRPHRHVPRKDHEEAAKMWELDVDCRDPYGRLDYDHDGKGGAPEDGLAVPPRKSTVLVSNRILPRGTQTLSAAVSSKDRIPRDQEAAKTIARALDVACQIPEGLRLDDVLDRLALEQPEDVLDVSVAYLRRVHLFSFYNGCTQAECVGDVLAGKHAASTIHLRLENADSLLKDDEVPAPAMSTTDETSNGESIPAASKDLLVQRLDDSIAKALEDCSTWINAHGSAVDEVTEEAAAAIVEEEQKTRIDWLQNHSLDDDGRARCSFHFCHKLFKDDSFLHKHLLKKHREYLVAEQAKTHDKYMMRAWDEEPNRAVPDVQVDCGLKFGLQPSPVLGREPTCEDPEPLLWQQEEARRNREVALRQQRQQHAPHRPLPSMDRNSLDGDGSAFGGTGKPRPSSGFVDVDDMKETKVEMVFENVDVVASVASKKKKKKRKLL</sequence>
<proteinExistence type="predicted"/>
<dbReference type="PANTHER" id="PTHR13165:SF0">
    <property type="entry name" value="SERRATE RNA EFFECTOR MOLECULE HOMOLOG"/>
    <property type="match status" value="1"/>
</dbReference>
<evidence type="ECO:0000256" key="1">
    <source>
        <dbReference type="SAM" id="MobiDB-lite"/>
    </source>
</evidence>
<dbReference type="GO" id="GO:0016604">
    <property type="term" value="C:nuclear body"/>
    <property type="evidence" value="ECO:0007669"/>
    <property type="project" value="TreeGrafter"/>
</dbReference>
<evidence type="ECO:0000259" key="2">
    <source>
        <dbReference type="PROSITE" id="PS00028"/>
    </source>
</evidence>
<name>A0A8J9X3M1_PHATR</name>
<dbReference type="InterPro" id="IPR021933">
    <property type="entry name" value="SERRATE/Ars2_N"/>
</dbReference>
<evidence type="ECO:0000313" key="3">
    <source>
        <dbReference type="EMBL" id="CAG9283619.1"/>
    </source>
</evidence>
<reference evidence="3" key="1">
    <citation type="submission" date="2022-02" db="EMBL/GenBank/DDBJ databases">
        <authorList>
            <person name="Giguere J D."/>
        </authorList>
    </citation>
    <scope>NUCLEOTIDE SEQUENCE</scope>
    <source>
        <strain evidence="3">CCAP 1055/1</strain>
    </source>
</reference>